<organism evidence="1 2">
    <name type="scientific">Gordonia alkanivorans NBRC 16433</name>
    <dbReference type="NCBI Taxonomy" id="1027371"/>
    <lineage>
        <taxon>Bacteria</taxon>
        <taxon>Bacillati</taxon>
        <taxon>Actinomycetota</taxon>
        <taxon>Actinomycetes</taxon>
        <taxon>Mycobacteriales</taxon>
        <taxon>Gordoniaceae</taxon>
        <taxon>Gordonia</taxon>
    </lineage>
</organism>
<gene>
    <name evidence="1" type="ORF">GOALK_016_01310</name>
</gene>
<protein>
    <submittedName>
        <fullName evidence="1">Uncharacterized protein</fullName>
    </submittedName>
</protein>
<accession>F9VQW9</accession>
<proteinExistence type="predicted"/>
<name>F9VQW9_9ACTN</name>
<dbReference type="AlphaFoldDB" id="F9VQW9"/>
<evidence type="ECO:0000313" key="1">
    <source>
        <dbReference type="EMBL" id="GAA11008.1"/>
    </source>
</evidence>
<reference evidence="1 2" key="1">
    <citation type="submission" date="2011-05" db="EMBL/GenBank/DDBJ databases">
        <title>Whole genome shotgun sequence of Gordonia alkanivorans NBRC 16433.</title>
        <authorList>
            <person name="Hosoyama A."/>
            <person name="Nakamura S."/>
            <person name="Takarada H."/>
            <person name="Tsuchikane K."/>
            <person name="Yamazaki S."/>
            <person name="Fujita N."/>
        </authorList>
    </citation>
    <scope>NUCLEOTIDE SEQUENCE [LARGE SCALE GENOMIC DNA]</scope>
    <source>
        <strain evidence="1 2">NBRC 16433</strain>
    </source>
</reference>
<sequence length="120" mass="13311">MPVDARRTTHALAEIGQLHAWFVVVYLPKRATLNWVPANRNGRASLAFTEDGLTPAASMASTGPFLLRDARAGRASRGRYLDRTRTVPDRYANYVAHQQISVQLSLSSNKPRVGSYWAIS</sequence>
<dbReference type="EMBL" id="BACI01000016">
    <property type="protein sequence ID" value="GAA11008.1"/>
    <property type="molecule type" value="Genomic_DNA"/>
</dbReference>
<dbReference type="Proteomes" id="UP000003558">
    <property type="component" value="Unassembled WGS sequence"/>
</dbReference>
<evidence type="ECO:0000313" key="2">
    <source>
        <dbReference type="Proteomes" id="UP000003558"/>
    </source>
</evidence>
<comment type="caution">
    <text evidence="1">The sequence shown here is derived from an EMBL/GenBank/DDBJ whole genome shotgun (WGS) entry which is preliminary data.</text>
</comment>
<dbReference type="STRING" id="1027371.GOALK_016_01310"/>